<dbReference type="EMBL" id="CP072754">
    <property type="protein sequence ID" value="QUC18438.1"/>
    <property type="molecule type" value="Genomic_DNA"/>
</dbReference>
<organism evidence="1 2">
    <name type="scientific">Ustilaginoidea virens</name>
    <name type="common">Rice false smut fungus</name>
    <name type="synonym">Villosiclava virens</name>
    <dbReference type="NCBI Taxonomy" id="1159556"/>
    <lineage>
        <taxon>Eukaryota</taxon>
        <taxon>Fungi</taxon>
        <taxon>Dikarya</taxon>
        <taxon>Ascomycota</taxon>
        <taxon>Pezizomycotina</taxon>
        <taxon>Sordariomycetes</taxon>
        <taxon>Hypocreomycetidae</taxon>
        <taxon>Hypocreales</taxon>
        <taxon>Clavicipitaceae</taxon>
        <taxon>Ustilaginoidea</taxon>
    </lineage>
</organism>
<dbReference type="GeneID" id="66063457"/>
<reference evidence="1" key="1">
    <citation type="submission" date="2020-03" db="EMBL/GenBank/DDBJ databases">
        <title>A mixture of massive structural variations and highly conserved coding sequences in Ustilaginoidea virens genome.</title>
        <authorList>
            <person name="Zhang K."/>
            <person name="Zhao Z."/>
            <person name="Zhang Z."/>
            <person name="Li Y."/>
            <person name="Hsiang T."/>
            <person name="Sun W."/>
        </authorList>
    </citation>
    <scope>NUCLEOTIDE SEQUENCE</scope>
    <source>
        <strain evidence="1">UV-8b</strain>
    </source>
</reference>
<evidence type="ECO:0000313" key="1">
    <source>
        <dbReference type="EMBL" id="QUC18438.1"/>
    </source>
</evidence>
<dbReference type="RefSeq" id="XP_042996111.1">
    <property type="nucleotide sequence ID" value="XM_043140177.1"/>
</dbReference>
<sequence length="190" mass="21772">MADLQNIWNNAPSRLDRASLVMRSPRLFTRCYQTSTPPFSREDVNVQPVYRHAPVCFQFPSMVPVSVSLAGPITSLRPGHSAFLIWTSSKLPKSCVFYSNLGTTPLCLRFANHRVTATRYGLDIFIIRINSMNKERSRRVTIIGLGYLAQGGWKVRRIHRQIVRIYLYHREGRRLQTPAPALFDPDSPTR</sequence>
<gene>
    <name evidence="1" type="ORF">UV8b_02679</name>
</gene>
<dbReference type="Proteomes" id="UP000027002">
    <property type="component" value="Chromosome 2"/>
</dbReference>
<evidence type="ECO:0000313" key="2">
    <source>
        <dbReference type="Proteomes" id="UP000027002"/>
    </source>
</evidence>
<dbReference type="KEGG" id="uvi:66063457"/>
<proteinExistence type="predicted"/>
<protein>
    <submittedName>
        <fullName evidence="1">Uncharacterized protein</fullName>
    </submittedName>
</protein>
<name>A0A8E5MFI1_USTVR</name>
<accession>A0A8E5MFI1</accession>
<dbReference type="AlphaFoldDB" id="A0A8E5MFI1"/>
<keyword evidence="2" id="KW-1185">Reference proteome</keyword>